<evidence type="ECO:0000256" key="5">
    <source>
        <dbReference type="ARBA" id="ARBA00022968"/>
    </source>
</evidence>
<dbReference type="Pfam" id="PF03567">
    <property type="entry name" value="Sulfotransfer_2"/>
    <property type="match status" value="1"/>
</dbReference>
<dbReference type="GO" id="GO:0008146">
    <property type="term" value="F:sulfotransferase activity"/>
    <property type="evidence" value="ECO:0007669"/>
    <property type="project" value="InterPro"/>
</dbReference>
<feature type="transmembrane region" description="Helical" evidence="11">
    <location>
        <begin position="60"/>
        <end position="78"/>
    </location>
</feature>
<dbReference type="GO" id="GO:0030166">
    <property type="term" value="P:proteoglycan biosynthetic process"/>
    <property type="evidence" value="ECO:0007669"/>
    <property type="project" value="TreeGrafter"/>
</dbReference>
<comment type="subcellular location">
    <subcellularLocation>
        <location evidence="1 11">Golgi apparatus membrane</location>
        <topology evidence="1 11">Single-pass type II membrane protein</topology>
    </subcellularLocation>
</comment>
<keyword evidence="7 11" id="KW-0333">Golgi apparatus</keyword>
<dbReference type="EMBL" id="JANPWB010000013">
    <property type="protein sequence ID" value="KAJ1103954.1"/>
    <property type="molecule type" value="Genomic_DNA"/>
</dbReference>
<gene>
    <name evidence="12" type="ORF">NDU88_001371</name>
</gene>
<dbReference type="PANTHER" id="PTHR12137">
    <property type="entry name" value="CARBOHYDRATE SULFOTRANSFERASE"/>
    <property type="match status" value="1"/>
</dbReference>
<protein>
    <recommendedName>
        <fullName evidence="11">Carbohydrate sulfotransferase</fullName>
        <ecNumber evidence="11">2.8.2.-</ecNumber>
    </recommendedName>
</protein>
<evidence type="ECO:0000313" key="13">
    <source>
        <dbReference type="Proteomes" id="UP001066276"/>
    </source>
</evidence>
<comment type="caution">
    <text evidence="12">The sequence shown here is derived from an EMBL/GenBank/DDBJ whole genome shotgun (WGS) entry which is preliminary data.</text>
</comment>
<sequence>MQCLPVTLELKAKAAKRKHTLTQINNTAESARAEKRRSHLLLQQTLCLFLQNLGIMKMKWKYLFIMVLIVIALSFWSTNNQVSNEHNKYPTRSWSAVQLHRKAILNSMCNKFNLRNSTAGVSFKIAEQLMVEQSHKVIYCEVPKVGCSNWKRILILLQMNLSADPSQISHQAAHFNSPVKRLSSFPPDMWSQFLSNYTKVMFTRDPFERLVSAYRNKFLHTLNNYFYAVYIANIIKSKFRASNSTGNVTFVEYVRHVLSEDPTQCDPHWRPMQHLCDPCNVQYDVLGKLQTVDEDSEQVLKLIRAPTNLHFPNAQQYEGEAQTDKTMATNYLRNLSAEYLQEIIEMYKLDFMLFDYPIYL</sequence>
<keyword evidence="5 11" id="KW-0735">Signal-anchor</keyword>
<dbReference type="EC" id="2.8.2.-" evidence="11"/>
<dbReference type="InterPro" id="IPR005331">
    <property type="entry name" value="Sulfotransferase"/>
</dbReference>
<keyword evidence="13" id="KW-1185">Reference proteome</keyword>
<name>A0AAV7MN88_PLEWA</name>
<dbReference type="GO" id="GO:0000139">
    <property type="term" value="C:Golgi membrane"/>
    <property type="evidence" value="ECO:0007669"/>
    <property type="project" value="UniProtKB-SubCell"/>
</dbReference>
<evidence type="ECO:0000256" key="4">
    <source>
        <dbReference type="ARBA" id="ARBA00022692"/>
    </source>
</evidence>
<proteinExistence type="inferred from homology"/>
<dbReference type="InterPro" id="IPR018011">
    <property type="entry name" value="Carb_sulfotrans_8-10"/>
</dbReference>
<evidence type="ECO:0000256" key="10">
    <source>
        <dbReference type="ARBA" id="ARBA00023277"/>
    </source>
</evidence>
<evidence type="ECO:0000256" key="8">
    <source>
        <dbReference type="ARBA" id="ARBA00023136"/>
    </source>
</evidence>
<reference evidence="12" key="1">
    <citation type="journal article" date="2022" name="bioRxiv">
        <title>Sequencing and chromosome-scale assembly of the giantPleurodeles waltlgenome.</title>
        <authorList>
            <person name="Brown T."/>
            <person name="Elewa A."/>
            <person name="Iarovenko S."/>
            <person name="Subramanian E."/>
            <person name="Araus A.J."/>
            <person name="Petzold A."/>
            <person name="Susuki M."/>
            <person name="Suzuki K.-i.T."/>
            <person name="Hayashi T."/>
            <person name="Toyoda A."/>
            <person name="Oliveira C."/>
            <person name="Osipova E."/>
            <person name="Leigh N.D."/>
            <person name="Simon A."/>
            <person name="Yun M.H."/>
        </authorList>
    </citation>
    <scope>NUCLEOTIDE SEQUENCE</scope>
    <source>
        <strain evidence="12">20211129_DDA</strain>
        <tissue evidence="12">Liver</tissue>
    </source>
</reference>
<evidence type="ECO:0000256" key="3">
    <source>
        <dbReference type="ARBA" id="ARBA00022679"/>
    </source>
</evidence>
<dbReference type="Proteomes" id="UP001066276">
    <property type="component" value="Chromosome 9"/>
</dbReference>
<keyword evidence="8 11" id="KW-0472">Membrane</keyword>
<evidence type="ECO:0000313" key="12">
    <source>
        <dbReference type="EMBL" id="KAJ1103954.1"/>
    </source>
</evidence>
<evidence type="ECO:0000256" key="7">
    <source>
        <dbReference type="ARBA" id="ARBA00023034"/>
    </source>
</evidence>
<dbReference type="AlphaFoldDB" id="A0AAV7MN88"/>
<evidence type="ECO:0000256" key="2">
    <source>
        <dbReference type="ARBA" id="ARBA00006339"/>
    </source>
</evidence>
<evidence type="ECO:0000256" key="1">
    <source>
        <dbReference type="ARBA" id="ARBA00004323"/>
    </source>
</evidence>
<keyword evidence="10 11" id="KW-0119">Carbohydrate metabolism</keyword>
<evidence type="ECO:0000256" key="6">
    <source>
        <dbReference type="ARBA" id="ARBA00022989"/>
    </source>
</evidence>
<keyword evidence="3 11" id="KW-0808">Transferase</keyword>
<evidence type="ECO:0000256" key="11">
    <source>
        <dbReference type="RuleBase" id="RU364020"/>
    </source>
</evidence>
<accession>A0AAV7MN88</accession>
<keyword evidence="4 11" id="KW-0812">Transmembrane</keyword>
<evidence type="ECO:0000256" key="9">
    <source>
        <dbReference type="ARBA" id="ARBA00023180"/>
    </source>
</evidence>
<organism evidence="12 13">
    <name type="scientific">Pleurodeles waltl</name>
    <name type="common">Iberian ribbed newt</name>
    <dbReference type="NCBI Taxonomy" id="8319"/>
    <lineage>
        <taxon>Eukaryota</taxon>
        <taxon>Metazoa</taxon>
        <taxon>Chordata</taxon>
        <taxon>Craniata</taxon>
        <taxon>Vertebrata</taxon>
        <taxon>Euteleostomi</taxon>
        <taxon>Amphibia</taxon>
        <taxon>Batrachia</taxon>
        <taxon>Caudata</taxon>
        <taxon>Salamandroidea</taxon>
        <taxon>Salamandridae</taxon>
        <taxon>Pleurodelinae</taxon>
        <taxon>Pleurodeles</taxon>
    </lineage>
</organism>
<keyword evidence="6 11" id="KW-1133">Transmembrane helix</keyword>
<comment type="similarity">
    <text evidence="2 11">Belongs to the sulfotransferase 2 family.</text>
</comment>
<dbReference type="PANTHER" id="PTHR12137:SF15">
    <property type="entry name" value="CARBOHYDRATE SULFOTRANSFERASE"/>
    <property type="match status" value="1"/>
</dbReference>
<dbReference type="GO" id="GO:0016051">
    <property type="term" value="P:carbohydrate biosynthetic process"/>
    <property type="evidence" value="ECO:0007669"/>
    <property type="project" value="InterPro"/>
</dbReference>
<keyword evidence="9 11" id="KW-0325">Glycoprotein</keyword>